<keyword evidence="4 6" id="KW-0067">ATP-binding</keyword>
<evidence type="ECO:0000313" key="6">
    <source>
        <dbReference type="EMBL" id="MSU09702.1"/>
    </source>
</evidence>
<name>A0A6I2UL34_9FIRM</name>
<reference evidence="6 7" key="1">
    <citation type="submission" date="2019-08" db="EMBL/GenBank/DDBJ databases">
        <title>In-depth cultivation of the pig gut microbiome towards novel bacterial diversity and tailored functional studies.</title>
        <authorList>
            <person name="Wylensek D."/>
            <person name="Hitch T.C.A."/>
            <person name="Clavel T."/>
        </authorList>
    </citation>
    <scope>NUCLEOTIDE SEQUENCE [LARGE SCALE GENOMIC DNA]</scope>
    <source>
        <strain evidence="6 7">WCA-693-APC-5D-A</strain>
    </source>
</reference>
<dbReference type="GeneID" id="96779653"/>
<proteinExistence type="inferred from homology"/>
<evidence type="ECO:0000256" key="1">
    <source>
        <dbReference type="ARBA" id="ARBA00005417"/>
    </source>
</evidence>
<dbReference type="SUPFAM" id="SSF52540">
    <property type="entry name" value="P-loop containing nucleoside triphosphate hydrolases"/>
    <property type="match status" value="1"/>
</dbReference>
<feature type="domain" description="ABC transporter" evidence="5">
    <location>
        <begin position="32"/>
        <end position="250"/>
    </location>
</feature>
<evidence type="ECO:0000256" key="4">
    <source>
        <dbReference type="ARBA" id="ARBA00022840"/>
    </source>
</evidence>
<dbReference type="GO" id="GO:0016020">
    <property type="term" value="C:membrane"/>
    <property type="evidence" value="ECO:0007669"/>
    <property type="project" value="InterPro"/>
</dbReference>
<dbReference type="AlphaFoldDB" id="A0A6I2UL34"/>
<organism evidence="6 7">
    <name type="scientific">Anaerovibrio slackiae</name>
    <dbReference type="NCBI Taxonomy" id="2652309"/>
    <lineage>
        <taxon>Bacteria</taxon>
        <taxon>Bacillati</taxon>
        <taxon>Bacillota</taxon>
        <taxon>Negativicutes</taxon>
        <taxon>Selenomonadales</taxon>
        <taxon>Selenomonadaceae</taxon>
        <taxon>Anaerovibrio</taxon>
    </lineage>
</organism>
<dbReference type="InterPro" id="IPR027417">
    <property type="entry name" value="P-loop_NTPase"/>
</dbReference>
<dbReference type="RefSeq" id="WP_154407873.1">
    <property type="nucleotide sequence ID" value="NZ_JBJDWX010000051.1"/>
</dbReference>
<sequence length="250" mass="28178">MERKENIIEVKNVSMKFNLMEEKVDTIKDYVLKIIKGQMLYNEFSALTDVSFQVKKGDILGIIGFNGAGKSTMLKILAGVLKPTAGEVVVRGSVAPLIEVGAGFDPELTARENIFLNGAILGYRREFLKEHFQEIIDFAELNQFVDVPVKNFSSGMYARLGFSIATIVQPDILIVDEVLSVGDYRFQEKCEERIKTMILRGTTVLLVSHDLSLVKNICNRVVFLQQGKLKDYGDTDIICKHYEEECNVVR</sequence>
<evidence type="ECO:0000313" key="7">
    <source>
        <dbReference type="Proteomes" id="UP000433181"/>
    </source>
</evidence>
<evidence type="ECO:0000256" key="3">
    <source>
        <dbReference type="ARBA" id="ARBA00022741"/>
    </source>
</evidence>
<dbReference type="PANTHER" id="PTHR46743:SF2">
    <property type="entry name" value="TEICHOIC ACIDS EXPORT ATP-BINDING PROTEIN TAGH"/>
    <property type="match status" value="1"/>
</dbReference>
<dbReference type="Proteomes" id="UP000433181">
    <property type="component" value="Unassembled WGS sequence"/>
</dbReference>
<dbReference type="Gene3D" id="3.40.50.300">
    <property type="entry name" value="P-loop containing nucleotide triphosphate hydrolases"/>
    <property type="match status" value="1"/>
</dbReference>
<comment type="similarity">
    <text evidence="1">Belongs to the ABC transporter superfamily.</text>
</comment>
<evidence type="ECO:0000256" key="2">
    <source>
        <dbReference type="ARBA" id="ARBA00022448"/>
    </source>
</evidence>
<dbReference type="PANTHER" id="PTHR46743">
    <property type="entry name" value="TEICHOIC ACIDS EXPORT ATP-BINDING PROTEIN TAGH"/>
    <property type="match status" value="1"/>
</dbReference>
<gene>
    <name evidence="6" type="ORF">FYJ84_12010</name>
</gene>
<dbReference type="SMART" id="SM00382">
    <property type="entry name" value="AAA"/>
    <property type="match status" value="1"/>
</dbReference>
<dbReference type="InterPro" id="IPR015860">
    <property type="entry name" value="ABC_transpr_TagH-like"/>
</dbReference>
<dbReference type="InterPro" id="IPR003439">
    <property type="entry name" value="ABC_transporter-like_ATP-bd"/>
</dbReference>
<dbReference type="PROSITE" id="PS50893">
    <property type="entry name" value="ABC_TRANSPORTER_2"/>
    <property type="match status" value="1"/>
</dbReference>
<dbReference type="InterPro" id="IPR050683">
    <property type="entry name" value="Bact_Polysacc_Export_ATP-bd"/>
</dbReference>
<keyword evidence="2" id="KW-0813">Transport</keyword>
<evidence type="ECO:0000259" key="5">
    <source>
        <dbReference type="PROSITE" id="PS50893"/>
    </source>
</evidence>
<dbReference type="GO" id="GO:0016887">
    <property type="term" value="F:ATP hydrolysis activity"/>
    <property type="evidence" value="ECO:0007669"/>
    <property type="project" value="InterPro"/>
</dbReference>
<dbReference type="GO" id="GO:0140359">
    <property type="term" value="F:ABC-type transporter activity"/>
    <property type="evidence" value="ECO:0007669"/>
    <property type="project" value="InterPro"/>
</dbReference>
<dbReference type="CDD" id="cd03220">
    <property type="entry name" value="ABC_KpsT_Wzt"/>
    <property type="match status" value="1"/>
</dbReference>
<keyword evidence="3" id="KW-0547">Nucleotide-binding</keyword>
<dbReference type="InterPro" id="IPR003593">
    <property type="entry name" value="AAA+_ATPase"/>
</dbReference>
<dbReference type="GO" id="GO:0005524">
    <property type="term" value="F:ATP binding"/>
    <property type="evidence" value="ECO:0007669"/>
    <property type="project" value="UniProtKB-KW"/>
</dbReference>
<comment type="caution">
    <text evidence="6">The sequence shown here is derived from an EMBL/GenBank/DDBJ whole genome shotgun (WGS) entry which is preliminary data.</text>
</comment>
<dbReference type="Pfam" id="PF00005">
    <property type="entry name" value="ABC_tran"/>
    <property type="match status" value="1"/>
</dbReference>
<protein>
    <submittedName>
        <fullName evidence="6">ABC transporter ATP-binding protein</fullName>
    </submittedName>
</protein>
<dbReference type="EMBL" id="VUNR01000030">
    <property type="protein sequence ID" value="MSU09702.1"/>
    <property type="molecule type" value="Genomic_DNA"/>
</dbReference>
<keyword evidence="7" id="KW-1185">Reference proteome</keyword>
<accession>A0A6I2UL34</accession>